<keyword evidence="3" id="KW-0804">Transcription</keyword>
<evidence type="ECO:0000256" key="4">
    <source>
        <dbReference type="PROSITE-ProRule" id="PRU00335"/>
    </source>
</evidence>
<dbReference type="RefSeq" id="WP_079729538.1">
    <property type="nucleotide sequence ID" value="NZ_FVZE01000001.1"/>
</dbReference>
<evidence type="ECO:0000256" key="2">
    <source>
        <dbReference type="ARBA" id="ARBA00023125"/>
    </source>
</evidence>
<feature type="region of interest" description="Disordered" evidence="5">
    <location>
        <begin position="1"/>
        <end position="26"/>
    </location>
</feature>
<dbReference type="Gene3D" id="1.10.357.10">
    <property type="entry name" value="Tetracycline Repressor, domain 2"/>
    <property type="match status" value="1"/>
</dbReference>
<dbReference type="Gene3D" id="1.10.10.60">
    <property type="entry name" value="Homeodomain-like"/>
    <property type="match status" value="1"/>
</dbReference>
<dbReference type="GO" id="GO:0000976">
    <property type="term" value="F:transcription cis-regulatory region binding"/>
    <property type="evidence" value="ECO:0007669"/>
    <property type="project" value="TreeGrafter"/>
</dbReference>
<dbReference type="PANTHER" id="PTHR30055">
    <property type="entry name" value="HTH-TYPE TRANSCRIPTIONAL REGULATOR RUTR"/>
    <property type="match status" value="1"/>
</dbReference>
<proteinExistence type="predicted"/>
<gene>
    <name evidence="7" type="ORF">SAMN06295987_101845</name>
</gene>
<feature type="DNA-binding region" description="H-T-H motif" evidence="4">
    <location>
        <begin position="47"/>
        <end position="66"/>
    </location>
</feature>
<keyword evidence="1" id="KW-0805">Transcription regulation</keyword>
<evidence type="ECO:0000259" key="6">
    <source>
        <dbReference type="PROSITE" id="PS50977"/>
    </source>
</evidence>
<evidence type="ECO:0000313" key="7">
    <source>
        <dbReference type="EMBL" id="SLJ88661.1"/>
    </source>
</evidence>
<protein>
    <submittedName>
        <fullName evidence="7">Transcriptional regulator, TetR family</fullName>
    </submittedName>
</protein>
<evidence type="ECO:0000256" key="3">
    <source>
        <dbReference type="ARBA" id="ARBA00023163"/>
    </source>
</evidence>
<reference evidence="8" key="1">
    <citation type="submission" date="2017-02" db="EMBL/GenBank/DDBJ databases">
        <authorList>
            <person name="Varghese N."/>
            <person name="Submissions S."/>
        </authorList>
    </citation>
    <scope>NUCLEOTIDE SEQUENCE [LARGE SCALE GENOMIC DNA]</scope>
    <source>
        <strain evidence="8">SM117</strain>
    </source>
</reference>
<name>A0A1U6GYQ3_9SPHN</name>
<keyword evidence="2 4" id="KW-0238">DNA-binding</keyword>
<feature type="domain" description="HTH tetR-type" evidence="6">
    <location>
        <begin position="24"/>
        <end position="84"/>
    </location>
</feature>
<sequence length="232" mass="25116">MSQKKRTDRNDEEAPQRTTRGDGARTRARIIDSAGRLIGANGFAETTSKAIAADAGVDLASINYHFGSRDGLYKAVLVEAHRRFITLDELQAIATGDGLPQDKLRRILDRLVTRALAPKEWNGNVLARELLSPGSHIEVLFEQEIGPKFRALSTVLSEISDIPVGDPALVRCAVSVGAPCAMIFVARRNDNPLSRRIEDMGKDELVDHLLSFALGGLQAIGRDFSAAVSGSN</sequence>
<dbReference type="Pfam" id="PF00440">
    <property type="entry name" value="TetR_N"/>
    <property type="match status" value="1"/>
</dbReference>
<dbReference type="PRINTS" id="PR00455">
    <property type="entry name" value="HTHTETR"/>
</dbReference>
<organism evidence="7 8">
    <name type="scientific">Novosphingobium mathurense</name>
    <dbReference type="NCBI Taxonomy" id="428990"/>
    <lineage>
        <taxon>Bacteria</taxon>
        <taxon>Pseudomonadati</taxon>
        <taxon>Pseudomonadota</taxon>
        <taxon>Alphaproteobacteria</taxon>
        <taxon>Sphingomonadales</taxon>
        <taxon>Sphingomonadaceae</taxon>
        <taxon>Novosphingobium</taxon>
    </lineage>
</organism>
<evidence type="ECO:0000256" key="5">
    <source>
        <dbReference type="SAM" id="MobiDB-lite"/>
    </source>
</evidence>
<dbReference type="STRING" id="428990.SAMN06295987_101845"/>
<dbReference type="InterPro" id="IPR015292">
    <property type="entry name" value="Tscrpt_reg_YbiH_C"/>
</dbReference>
<feature type="compositionally biased region" description="Basic and acidic residues" evidence="5">
    <location>
        <begin position="8"/>
        <end position="25"/>
    </location>
</feature>
<dbReference type="EMBL" id="FVZE01000001">
    <property type="protein sequence ID" value="SLJ88661.1"/>
    <property type="molecule type" value="Genomic_DNA"/>
</dbReference>
<dbReference type="GO" id="GO:0003700">
    <property type="term" value="F:DNA-binding transcription factor activity"/>
    <property type="evidence" value="ECO:0007669"/>
    <property type="project" value="TreeGrafter"/>
</dbReference>
<dbReference type="InterPro" id="IPR009057">
    <property type="entry name" value="Homeodomain-like_sf"/>
</dbReference>
<dbReference type="PROSITE" id="PS50977">
    <property type="entry name" value="HTH_TETR_2"/>
    <property type="match status" value="1"/>
</dbReference>
<evidence type="ECO:0000313" key="8">
    <source>
        <dbReference type="Proteomes" id="UP000190989"/>
    </source>
</evidence>
<dbReference type="Pfam" id="PF09209">
    <property type="entry name" value="CecR_C"/>
    <property type="match status" value="1"/>
</dbReference>
<dbReference type="InterPro" id="IPR050109">
    <property type="entry name" value="HTH-type_TetR-like_transc_reg"/>
</dbReference>
<dbReference type="Proteomes" id="UP000190989">
    <property type="component" value="Unassembled WGS sequence"/>
</dbReference>
<keyword evidence="8" id="KW-1185">Reference proteome</keyword>
<dbReference type="SUPFAM" id="SSF46689">
    <property type="entry name" value="Homeodomain-like"/>
    <property type="match status" value="1"/>
</dbReference>
<dbReference type="InterPro" id="IPR001647">
    <property type="entry name" value="HTH_TetR"/>
</dbReference>
<dbReference type="InterPro" id="IPR036271">
    <property type="entry name" value="Tet_transcr_reg_TetR-rel_C_sf"/>
</dbReference>
<evidence type="ECO:0000256" key="1">
    <source>
        <dbReference type="ARBA" id="ARBA00023015"/>
    </source>
</evidence>
<dbReference type="AlphaFoldDB" id="A0A1U6GYQ3"/>
<dbReference type="SUPFAM" id="SSF48498">
    <property type="entry name" value="Tetracyclin repressor-like, C-terminal domain"/>
    <property type="match status" value="1"/>
</dbReference>
<dbReference type="PANTHER" id="PTHR30055:SF234">
    <property type="entry name" value="HTH-TYPE TRANSCRIPTIONAL REGULATOR BETI"/>
    <property type="match status" value="1"/>
</dbReference>
<accession>A0A1U6GYQ3</accession>